<dbReference type="GO" id="GO:0016787">
    <property type="term" value="F:hydrolase activity"/>
    <property type="evidence" value="ECO:0007669"/>
    <property type="project" value="UniProtKB-KW"/>
</dbReference>
<accession>A0ABQ3XLS2</accession>
<sequence length="171" mass="18399">MFAATLLRVTRFLLVPGRGVPFGNHWSRQWARRRGFTWAPEPPGTPVMFADRVAALQSVLVSSEEPAVLVAHSAGCLTVAHWAREHAGPVVAALLVTPPLVEDAPRERLPFRSLLVVSRDDPQCSFEDGVAYATAWGGEVIDAGPVGHLDSSSGFGPWPDGEKLLARLAAE</sequence>
<dbReference type="Gene3D" id="3.40.50.1820">
    <property type="entry name" value="alpha/beta hydrolase"/>
    <property type="match status" value="1"/>
</dbReference>
<proteinExistence type="predicted"/>
<comment type="caution">
    <text evidence="1">The sequence shown here is derived from an EMBL/GenBank/DDBJ whole genome shotgun (WGS) entry which is preliminary data.</text>
</comment>
<keyword evidence="1" id="KW-0378">Hydrolase</keyword>
<reference evidence="1 2" key="1">
    <citation type="submission" date="2021-01" db="EMBL/GenBank/DDBJ databases">
        <title>Whole genome shotgun sequence of Actinoplanes couchii NBRC 106145.</title>
        <authorList>
            <person name="Komaki H."/>
            <person name="Tamura T."/>
        </authorList>
    </citation>
    <scope>NUCLEOTIDE SEQUENCE [LARGE SCALE GENOMIC DNA]</scope>
    <source>
        <strain evidence="1 2">NBRC 106145</strain>
    </source>
</reference>
<dbReference type="InterPro" id="IPR029058">
    <property type="entry name" value="AB_hydrolase_fold"/>
</dbReference>
<dbReference type="Proteomes" id="UP000612282">
    <property type="component" value="Unassembled WGS sequence"/>
</dbReference>
<dbReference type="SUPFAM" id="SSF53474">
    <property type="entry name" value="alpha/beta-Hydrolases"/>
    <property type="match status" value="1"/>
</dbReference>
<dbReference type="EMBL" id="BOMG01000097">
    <property type="protein sequence ID" value="GID59436.1"/>
    <property type="molecule type" value="Genomic_DNA"/>
</dbReference>
<keyword evidence="2" id="KW-1185">Reference proteome</keyword>
<dbReference type="InterPro" id="IPR010662">
    <property type="entry name" value="RBBP9/YdeN"/>
</dbReference>
<organism evidence="1 2">
    <name type="scientific">Actinoplanes couchii</name>
    <dbReference type="NCBI Taxonomy" id="403638"/>
    <lineage>
        <taxon>Bacteria</taxon>
        <taxon>Bacillati</taxon>
        <taxon>Actinomycetota</taxon>
        <taxon>Actinomycetes</taxon>
        <taxon>Micromonosporales</taxon>
        <taxon>Micromonosporaceae</taxon>
        <taxon>Actinoplanes</taxon>
    </lineage>
</organism>
<evidence type="ECO:0000313" key="1">
    <source>
        <dbReference type="EMBL" id="GID59436.1"/>
    </source>
</evidence>
<dbReference type="Pfam" id="PF06821">
    <property type="entry name" value="Ser_hydrolase"/>
    <property type="match status" value="1"/>
</dbReference>
<gene>
    <name evidence="1" type="ORF">Aco03nite_078400</name>
</gene>
<evidence type="ECO:0000313" key="2">
    <source>
        <dbReference type="Proteomes" id="UP000612282"/>
    </source>
</evidence>
<protein>
    <submittedName>
        <fullName evidence="1">Alpha/beta hydrolase</fullName>
    </submittedName>
</protein>
<name>A0ABQ3XLS2_9ACTN</name>